<dbReference type="InterPro" id="IPR002938">
    <property type="entry name" value="FAD-bd"/>
</dbReference>
<gene>
    <name evidence="2" type="ORF">CLV70_1297</name>
</gene>
<name>A0A2T0RF10_9ACTN</name>
<dbReference type="RefSeq" id="WP_106130913.1">
    <property type="nucleotide sequence ID" value="NZ_PVZG01000029.1"/>
</dbReference>
<accession>A0A2T0RF10</accession>
<feature type="domain" description="FAD-binding" evidence="1">
    <location>
        <begin position="20"/>
        <end position="332"/>
    </location>
</feature>
<keyword evidence="3" id="KW-1185">Reference proteome</keyword>
<dbReference type="InterPro" id="IPR051704">
    <property type="entry name" value="FAD_aromatic-hydroxylase"/>
</dbReference>
<dbReference type="PANTHER" id="PTHR46865">
    <property type="entry name" value="OXIDOREDUCTASE-RELATED"/>
    <property type="match status" value="1"/>
</dbReference>
<comment type="caution">
    <text evidence="2">The sequence shown here is derived from an EMBL/GenBank/DDBJ whole genome shotgun (WGS) entry which is preliminary data.</text>
</comment>
<dbReference type="AlphaFoldDB" id="A0A2T0RF10"/>
<dbReference type="EMBL" id="PVZG01000029">
    <property type="protein sequence ID" value="PRY19711.1"/>
    <property type="molecule type" value="Genomic_DNA"/>
</dbReference>
<protein>
    <submittedName>
        <fullName evidence="2">2-polyprenyl-6-methoxyphenol hydroxylase-like FAD-dependent oxidoreductase</fullName>
    </submittedName>
</protein>
<dbReference type="PANTHER" id="PTHR46865:SF8">
    <property type="entry name" value="POSSIBLE OXIDOREDUCTASE"/>
    <property type="match status" value="1"/>
</dbReference>
<dbReference type="Gene3D" id="3.30.9.10">
    <property type="entry name" value="D-Amino Acid Oxidase, subunit A, domain 2"/>
    <property type="match status" value="1"/>
</dbReference>
<dbReference type="InterPro" id="IPR036188">
    <property type="entry name" value="FAD/NAD-bd_sf"/>
</dbReference>
<dbReference type="Gene3D" id="3.50.50.60">
    <property type="entry name" value="FAD/NAD(P)-binding domain"/>
    <property type="match status" value="1"/>
</dbReference>
<organism evidence="2 3">
    <name type="scientific">Pseudosporangium ferrugineum</name>
    <dbReference type="NCBI Taxonomy" id="439699"/>
    <lineage>
        <taxon>Bacteria</taxon>
        <taxon>Bacillati</taxon>
        <taxon>Actinomycetota</taxon>
        <taxon>Actinomycetes</taxon>
        <taxon>Micromonosporales</taxon>
        <taxon>Micromonosporaceae</taxon>
        <taxon>Pseudosporangium</taxon>
    </lineage>
</organism>
<evidence type="ECO:0000259" key="1">
    <source>
        <dbReference type="Pfam" id="PF01494"/>
    </source>
</evidence>
<dbReference type="Proteomes" id="UP000239209">
    <property type="component" value="Unassembled WGS sequence"/>
</dbReference>
<dbReference type="PRINTS" id="PR00420">
    <property type="entry name" value="RNGMNOXGNASE"/>
</dbReference>
<dbReference type="Pfam" id="PF01494">
    <property type="entry name" value="FAD_binding_3"/>
    <property type="match status" value="1"/>
</dbReference>
<evidence type="ECO:0000313" key="3">
    <source>
        <dbReference type="Proteomes" id="UP000239209"/>
    </source>
</evidence>
<dbReference type="OrthoDB" id="3356051at2"/>
<sequence>MGIEENVSVGAGPRARGKRALVVGLGVSGIATALRLRSAGWEPVIVERAAGRRTGGYFVGVFGAGQAAARRLGILDAIPDRSPADSADFVVTRGGDRRSGLGFTDFPGEPRVMLRGDVEQGAFAALPGDVEIRFSTTPVRIEQDVSGVDVTLERAGASATERFDLVVGADGLRSTVRRLVFGPHERFLHRLGYMIAAFMLPHPIGGMAGHEGAMLLEPGRSLLVLPFADHAPTAFFSYRTADVDTQFTGRPIDRLRAAYAPRPYGQLLGDALDAFEATDDYLFDTAEQVRMDAWSKGRVVLVGDAAWCATVYSGMGVSAGLAGADLLGTMLQRHGDAVLPALRAWEDHLRPHIASYQRTGIKQISLFTPTSRRQLAGRRVFELVDRLPVVGAAIRRRLTNSEDNLEKERDIAFVA</sequence>
<dbReference type="SUPFAM" id="SSF51905">
    <property type="entry name" value="FAD/NAD(P)-binding domain"/>
    <property type="match status" value="1"/>
</dbReference>
<reference evidence="2 3" key="1">
    <citation type="submission" date="2018-03" db="EMBL/GenBank/DDBJ databases">
        <title>Genomic Encyclopedia of Archaeal and Bacterial Type Strains, Phase II (KMG-II): from individual species to whole genera.</title>
        <authorList>
            <person name="Goeker M."/>
        </authorList>
    </citation>
    <scope>NUCLEOTIDE SEQUENCE [LARGE SCALE GENOMIC DNA]</scope>
    <source>
        <strain evidence="2 3">DSM 45348</strain>
    </source>
</reference>
<evidence type="ECO:0000313" key="2">
    <source>
        <dbReference type="EMBL" id="PRY19711.1"/>
    </source>
</evidence>
<dbReference type="GO" id="GO:0071949">
    <property type="term" value="F:FAD binding"/>
    <property type="evidence" value="ECO:0007669"/>
    <property type="project" value="InterPro"/>
</dbReference>
<proteinExistence type="predicted"/>